<organism evidence="3 4">
    <name type="scientific">Actinomortierella ambigua</name>
    <dbReference type="NCBI Taxonomy" id="1343610"/>
    <lineage>
        <taxon>Eukaryota</taxon>
        <taxon>Fungi</taxon>
        <taxon>Fungi incertae sedis</taxon>
        <taxon>Mucoromycota</taxon>
        <taxon>Mortierellomycotina</taxon>
        <taxon>Mortierellomycetes</taxon>
        <taxon>Mortierellales</taxon>
        <taxon>Mortierellaceae</taxon>
        <taxon>Actinomortierella</taxon>
    </lineage>
</organism>
<dbReference type="AlphaFoldDB" id="A0A9P6PQJ2"/>
<evidence type="ECO:0000313" key="4">
    <source>
        <dbReference type="Proteomes" id="UP000807716"/>
    </source>
</evidence>
<accession>A0A9P6PQJ2</accession>
<keyword evidence="2" id="KW-1133">Transmembrane helix</keyword>
<sequence length="63" mass="6864">MASLWQQYRALSPRTRIYIGLGGMAFALAGLYISDTMEDKLDPTKRQANQATTATSPDGSRAV</sequence>
<keyword evidence="4" id="KW-1185">Reference proteome</keyword>
<proteinExistence type="predicted"/>
<dbReference type="Proteomes" id="UP000807716">
    <property type="component" value="Unassembled WGS sequence"/>
</dbReference>
<evidence type="ECO:0000256" key="1">
    <source>
        <dbReference type="SAM" id="MobiDB-lite"/>
    </source>
</evidence>
<feature type="transmembrane region" description="Helical" evidence="2">
    <location>
        <begin position="17"/>
        <end position="34"/>
    </location>
</feature>
<reference evidence="3" key="1">
    <citation type="journal article" date="2020" name="Fungal Divers.">
        <title>Resolving the Mortierellaceae phylogeny through synthesis of multi-gene phylogenetics and phylogenomics.</title>
        <authorList>
            <person name="Vandepol N."/>
            <person name="Liber J."/>
            <person name="Desiro A."/>
            <person name="Na H."/>
            <person name="Kennedy M."/>
            <person name="Barry K."/>
            <person name="Grigoriev I.V."/>
            <person name="Miller A.N."/>
            <person name="O'Donnell K."/>
            <person name="Stajich J.E."/>
            <person name="Bonito G."/>
        </authorList>
    </citation>
    <scope>NUCLEOTIDE SEQUENCE</scope>
    <source>
        <strain evidence="3">BC1065</strain>
    </source>
</reference>
<dbReference type="EMBL" id="JAAAJB010000704">
    <property type="protein sequence ID" value="KAG0251944.1"/>
    <property type="molecule type" value="Genomic_DNA"/>
</dbReference>
<evidence type="ECO:0000313" key="3">
    <source>
        <dbReference type="EMBL" id="KAG0251944.1"/>
    </source>
</evidence>
<feature type="region of interest" description="Disordered" evidence="1">
    <location>
        <begin position="43"/>
        <end position="63"/>
    </location>
</feature>
<feature type="compositionally biased region" description="Polar residues" evidence="1">
    <location>
        <begin position="46"/>
        <end position="63"/>
    </location>
</feature>
<keyword evidence="2" id="KW-0812">Transmembrane</keyword>
<comment type="caution">
    <text evidence="3">The sequence shown here is derived from an EMBL/GenBank/DDBJ whole genome shotgun (WGS) entry which is preliminary data.</text>
</comment>
<keyword evidence="2" id="KW-0472">Membrane</keyword>
<protein>
    <submittedName>
        <fullName evidence="3">Uncharacterized protein</fullName>
    </submittedName>
</protein>
<evidence type="ECO:0000256" key="2">
    <source>
        <dbReference type="SAM" id="Phobius"/>
    </source>
</evidence>
<name>A0A9P6PQJ2_9FUNG</name>
<gene>
    <name evidence="3" type="ORF">DFQ27_008411</name>
</gene>
<dbReference type="OrthoDB" id="2555959at2759"/>